<feature type="non-terminal residue" evidence="1">
    <location>
        <position position="1"/>
    </location>
</feature>
<comment type="caution">
    <text evidence="1">The sequence shown here is derived from an EMBL/GenBank/DDBJ whole genome shotgun (WGS) entry which is preliminary data.</text>
</comment>
<proteinExistence type="predicted"/>
<reference evidence="1" key="1">
    <citation type="submission" date="2022-06" db="EMBL/GenBank/DDBJ databases">
        <title>Phylogenomic reconstructions and comparative analyses of Kickxellomycotina fungi.</title>
        <authorList>
            <person name="Reynolds N.K."/>
            <person name="Stajich J.E."/>
            <person name="Barry K."/>
            <person name="Grigoriev I.V."/>
            <person name="Crous P."/>
            <person name="Smith M.E."/>
        </authorList>
    </citation>
    <scope>NUCLEOTIDE SEQUENCE</scope>
    <source>
        <strain evidence="1">RSA 2271</strain>
    </source>
</reference>
<evidence type="ECO:0000313" key="2">
    <source>
        <dbReference type="Proteomes" id="UP001145114"/>
    </source>
</evidence>
<feature type="non-terminal residue" evidence="1">
    <location>
        <position position="296"/>
    </location>
</feature>
<name>A0ACC1HKR3_9FUNG</name>
<sequence length="296" mass="31305">KTKNQHHPENHNSGNYGHPTSNNNNSGSGEFKDFFNGLNLGTVLNTIGPTVAAMLGNQLLNGGENGGHGHGHGFGGGGGFPGANAILGHLFGGNSNRDSAYGYGQGGHYDPPHATSYYSHPPPQPAPPGYGGMYDAPPYGGYGPEHDDYYNGYGNHGGATSFLSRIFARMFRRDNGGGYYSGSGVRSRDINHGPSDDSNSNGESSPHIVESGKVKGLSARDAQLYYNDCHYDRSSIDPKSSQALGAIAAVHALLVSQRPGEPPATAMSREEVVSRTIVQGLNIYQEFKSMYASNPN</sequence>
<protein>
    <submittedName>
        <fullName evidence="1">Uncharacterized protein</fullName>
    </submittedName>
</protein>
<keyword evidence="2" id="KW-1185">Reference proteome</keyword>
<evidence type="ECO:0000313" key="1">
    <source>
        <dbReference type="EMBL" id="KAJ1676787.1"/>
    </source>
</evidence>
<organism evidence="1 2">
    <name type="scientific">Spiromyces aspiralis</name>
    <dbReference type="NCBI Taxonomy" id="68401"/>
    <lineage>
        <taxon>Eukaryota</taxon>
        <taxon>Fungi</taxon>
        <taxon>Fungi incertae sedis</taxon>
        <taxon>Zoopagomycota</taxon>
        <taxon>Kickxellomycotina</taxon>
        <taxon>Kickxellomycetes</taxon>
        <taxon>Kickxellales</taxon>
        <taxon>Kickxellaceae</taxon>
        <taxon>Spiromyces</taxon>
    </lineage>
</organism>
<accession>A0ACC1HKR3</accession>
<gene>
    <name evidence="1" type="ORF">EV182_007501</name>
</gene>
<dbReference type="Proteomes" id="UP001145114">
    <property type="component" value="Unassembled WGS sequence"/>
</dbReference>
<dbReference type="EMBL" id="JAMZIH010003494">
    <property type="protein sequence ID" value="KAJ1676787.1"/>
    <property type="molecule type" value="Genomic_DNA"/>
</dbReference>